<reference evidence="3 4" key="1">
    <citation type="submission" date="2018-11" db="EMBL/GenBank/DDBJ databases">
        <title>Tabrizicola sp. isolated from sediment of alpine lake.</title>
        <authorList>
            <person name="Liu Z."/>
        </authorList>
    </citation>
    <scope>NUCLEOTIDE SEQUENCE [LARGE SCALE GENOMIC DNA]</scope>
    <source>
        <strain evidence="3 4">DRYC-M-16</strain>
    </source>
</reference>
<comment type="caution">
    <text evidence="3">The sequence shown here is derived from an EMBL/GenBank/DDBJ whole genome shotgun (WGS) entry which is preliminary data.</text>
</comment>
<dbReference type="SUPFAM" id="SSF46785">
    <property type="entry name" value="Winged helix' DNA-binding domain"/>
    <property type="match status" value="1"/>
</dbReference>
<evidence type="ECO:0000259" key="2">
    <source>
        <dbReference type="Pfam" id="PF13280"/>
    </source>
</evidence>
<dbReference type="Pfam" id="PF08279">
    <property type="entry name" value="HTH_11"/>
    <property type="match status" value="1"/>
</dbReference>
<evidence type="ECO:0000259" key="1">
    <source>
        <dbReference type="Pfam" id="PF08279"/>
    </source>
</evidence>
<dbReference type="RefSeq" id="WP_135432840.1">
    <property type="nucleotide sequence ID" value="NZ_RPEM01000011.1"/>
</dbReference>
<dbReference type="InterPro" id="IPR026881">
    <property type="entry name" value="WYL_dom"/>
</dbReference>
<sequence>MRRTDRLFDLIQILRDGRLHRAGEMAGTLGVSVRTIWRDMATLMASGLPVEGERGVGYILRAPITLPPMILTGAELDALRAGVRLVADGADPALARAARMLATKIASVTPAPPEAGDDDLFVFTGKEANRAPAHVPLLRRAIKARERLTLTYIDAQGRETHRDIRPLALDLTGRVWTLAAWCDQRHGFRSFRVDRIMALAETGETFAEEPGRSLADYRRLMADDS</sequence>
<keyword evidence="4" id="KW-1185">Reference proteome</keyword>
<feature type="domain" description="WYL" evidence="2">
    <location>
        <begin position="135"/>
        <end position="198"/>
    </location>
</feature>
<gene>
    <name evidence="3" type="ORF">EEB11_15505</name>
</gene>
<name>A0ABY2KN34_9RHOB</name>
<dbReference type="Pfam" id="PF13280">
    <property type="entry name" value="WYL"/>
    <property type="match status" value="1"/>
</dbReference>
<evidence type="ECO:0000313" key="4">
    <source>
        <dbReference type="Proteomes" id="UP000297741"/>
    </source>
</evidence>
<dbReference type="InterPro" id="IPR036390">
    <property type="entry name" value="WH_DNA-bd_sf"/>
</dbReference>
<dbReference type="EMBL" id="RPEM01000011">
    <property type="protein sequence ID" value="TGD42174.1"/>
    <property type="molecule type" value="Genomic_DNA"/>
</dbReference>
<dbReference type="PANTHER" id="PTHR34580">
    <property type="match status" value="1"/>
</dbReference>
<dbReference type="Gene3D" id="1.10.10.10">
    <property type="entry name" value="Winged helix-like DNA-binding domain superfamily/Winged helix DNA-binding domain"/>
    <property type="match status" value="1"/>
</dbReference>
<accession>A0ABY2KN34</accession>
<feature type="domain" description="Helix-turn-helix type 11" evidence="1">
    <location>
        <begin position="6"/>
        <end position="59"/>
    </location>
</feature>
<dbReference type="PANTHER" id="PTHR34580:SF3">
    <property type="entry name" value="PROTEIN PAFB"/>
    <property type="match status" value="1"/>
</dbReference>
<proteinExistence type="predicted"/>
<evidence type="ECO:0000313" key="3">
    <source>
        <dbReference type="EMBL" id="TGD42174.1"/>
    </source>
</evidence>
<dbReference type="PROSITE" id="PS52050">
    <property type="entry name" value="WYL"/>
    <property type="match status" value="1"/>
</dbReference>
<organism evidence="3 4">
    <name type="scientific">Pseudotabrizicola sediminis</name>
    <dbReference type="NCBI Taxonomy" id="2486418"/>
    <lineage>
        <taxon>Bacteria</taxon>
        <taxon>Pseudomonadati</taxon>
        <taxon>Pseudomonadota</taxon>
        <taxon>Alphaproteobacteria</taxon>
        <taxon>Rhodobacterales</taxon>
        <taxon>Paracoccaceae</taxon>
        <taxon>Pseudotabrizicola</taxon>
    </lineage>
</organism>
<dbReference type="InterPro" id="IPR013196">
    <property type="entry name" value="HTH_11"/>
</dbReference>
<dbReference type="Proteomes" id="UP000297741">
    <property type="component" value="Unassembled WGS sequence"/>
</dbReference>
<dbReference type="InterPro" id="IPR051534">
    <property type="entry name" value="CBASS_pafABC_assoc_protein"/>
</dbReference>
<protein>
    <submittedName>
        <fullName evidence="3">YafY family transcriptional regulator</fullName>
    </submittedName>
</protein>
<dbReference type="InterPro" id="IPR036388">
    <property type="entry name" value="WH-like_DNA-bd_sf"/>
</dbReference>